<evidence type="ECO:0000259" key="1">
    <source>
        <dbReference type="Pfam" id="PF07862"/>
    </source>
</evidence>
<dbReference type="HOGENOM" id="CLU_2082469_0_0_4"/>
<organism evidence="2 3">
    <name type="scientific">Oxalobacter formigenes OXCC13</name>
    <dbReference type="NCBI Taxonomy" id="556269"/>
    <lineage>
        <taxon>Bacteria</taxon>
        <taxon>Pseudomonadati</taxon>
        <taxon>Pseudomonadota</taxon>
        <taxon>Betaproteobacteria</taxon>
        <taxon>Burkholderiales</taxon>
        <taxon>Oxalobacteraceae</taxon>
        <taxon>Oxalobacter</taxon>
    </lineage>
</organism>
<keyword evidence="3" id="KW-1185">Reference proteome</keyword>
<dbReference type="Proteomes" id="UP000005089">
    <property type="component" value="Unassembled WGS sequence"/>
</dbReference>
<proteinExistence type="predicted"/>
<gene>
    <name evidence="2" type="ORF">OFBG_00916</name>
</gene>
<dbReference type="InterPro" id="IPR022516">
    <property type="entry name" value="CHP03798_Ocin"/>
</dbReference>
<dbReference type="AlphaFoldDB" id="C3X9L2"/>
<dbReference type="NCBIfam" id="TIGR03798">
    <property type="entry name" value="leader_Nif11"/>
    <property type="match status" value="1"/>
</dbReference>
<dbReference type="InterPro" id="IPR012903">
    <property type="entry name" value="Nif11"/>
</dbReference>
<dbReference type="Pfam" id="PF07862">
    <property type="entry name" value="Nif11"/>
    <property type="match status" value="1"/>
</dbReference>
<accession>C3X9L2</accession>
<sequence>MYFFQFLQEDSMSIDAIIKKMSEDEKFAEKYAKFDNLDAVLEQAKADGYSITKEDIEKYIASHKSGGVSGKQLSKSAGGKGNKKAWSVVGMIGSLATGMTGGGCPTYEKMSQGACGF</sequence>
<dbReference type="EMBL" id="GG658170">
    <property type="protein sequence ID" value="EEO29888.1"/>
    <property type="molecule type" value="Genomic_DNA"/>
</dbReference>
<feature type="domain" description="Nif11" evidence="1">
    <location>
        <begin position="18"/>
        <end position="55"/>
    </location>
</feature>
<dbReference type="STRING" id="847.BRW83_1238"/>
<reference evidence="2 3" key="1">
    <citation type="submission" date="2009-02" db="EMBL/GenBank/DDBJ databases">
        <title>The Genome Sequence of Oxalobacter formigenes OXCC13.</title>
        <authorList>
            <consortium name="The Broad Institute Genome Sequencing Platform"/>
            <person name="Ward D."/>
            <person name="Young S.K."/>
            <person name="Kodira C.D."/>
            <person name="Zeng Q."/>
            <person name="Koehrsen M."/>
            <person name="Alvarado L."/>
            <person name="Berlin A."/>
            <person name="Borenstein D."/>
            <person name="Chen Z."/>
            <person name="Engels R."/>
            <person name="Freedman E."/>
            <person name="Gellesch M."/>
            <person name="Goldberg J."/>
            <person name="Griggs A."/>
            <person name="Gujja S."/>
            <person name="Heiman D."/>
            <person name="Hepburn T."/>
            <person name="Howarth C."/>
            <person name="Jen D."/>
            <person name="Larson L."/>
            <person name="Lewis B."/>
            <person name="Mehta T."/>
            <person name="Park D."/>
            <person name="Pearson M."/>
            <person name="Roberts A."/>
            <person name="Saif S."/>
            <person name="Shea T."/>
            <person name="Shenoy N."/>
            <person name="Sisk P."/>
            <person name="Stolte C."/>
            <person name="Sykes S."/>
            <person name="Walk T."/>
            <person name="White J."/>
            <person name="Yandava C."/>
            <person name="Allison M.J."/>
            <person name="Lander E."/>
            <person name="Nusbaum C."/>
            <person name="Galagan J."/>
            <person name="Birren B."/>
        </authorList>
    </citation>
    <scope>NUCLEOTIDE SEQUENCE [LARGE SCALE GENOMIC DNA]</scope>
    <source>
        <strain evidence="2 3">OXCC13</strain>
    </source>
</reference>
<evidence type="ECO:0000313" key="2">
    <source>
        <dbReference type="EMBL" id="EEO29888.1"/>
    </source>
</evidence>
<protein>
    <submittedName>
        <fullName evidence="2">Bacteriocin propeptide, TIGR03798 family</fullName>
    </submittedName>
</protein>
<name>C3X9L2_OXAFO</name>
<evidence type="ECO:0000313" key="3">
    <source>
        <dbReference type="Proteomes" id="UP000005089"/>
    </source>
</evidence>